<keyword evidence="8 11" id="KW-0012">Acyltransferase</keyword>
<dbReference type="VEuPathDB" id="FungiDB:GWK60_K06171"/>
<evidence type="ECO:0000256" key="4">
    <source>
        <dbReference type="ARBA" id="ARBA00022989"/>
    </source>
</evidence>
<comment type="catalytic activity">
    <reaction evidence="10 11">
        <text>L-cysteinyl-[protein] + hexadecanoyl-CoA = S-hexadecanoyl-L-cysteinyl-[protein] + CoA</text>
        <dbReference type="Rhea" id="RHEA:36683"/>
        <dbReference type="Rhea" id="RHEA-COMP:10131"/>
        <dbReference type="Rhea" id="RHEA-COMP:11032"/>
        <dbReference type="ChEBI" id="CHEBI:29950"/>
        <dbReference type="ChEBI" id="CHEBI:57287"/>
        <dbReference type="ChEBI" id="CHEBI:57379"/>
        <dbReference type="ChEBI" id="CHEBI:74151"/>
        <dbReference type="EC" id="2.3.1.225"/>
    </reaction>
</comment>
<evidence type="ECO:0000313" key="13">
    <source>
        <dbReference type="EMBL" id="KTA95017.1"/>
    </source>
</evidence>
<dbReference type="VEuPathDB" id="FungiDB:B1J91_K06347g"/>
<proteinExistence type="inferred from homology"/>
<keyword evidence="7" id="KW-0449">Lipoprotein</keyword>
<evidence type="ECO:0000256" key="1">
    <source>
        <dbReference type="ARBA" id="ARBA00004141"/>
    </source>
</evidence>
<comment type="similarity">
    <text evidence="9">Belongs to the DHHC palmitoyltransferase family. PFA5 subfamily.</text>
</comment>
<name>A0A0W0CJE4_CANGB</name>
<feature type="domain" description="Palmitoyltransferase DHHC" evidence="12">
    <location>
        <begin position="89"/>
        <end position="205"/>
    </location>
</feature>
<accession>A0A0W0CJE4</accession>
<feature type="transmembrane region" description="Helical" evidence="11">
    <location>
        <begin position="25"/>
        <end position="48"/>
    </location>
</feature>
<dbReference type="VEuPathDB" id="FungiDB:GVI51_K06171"/>
<comment type="domain">
    <text evidence="11">The DHHC domain is required for palmitoyltransferase activity.</text>
</comment>
<keyword evidence="2 11" id="KW-0808">Transferase</keyword>
<feature type="transmembrane region" description="Helical" evidence="11">
    <location>
        <begin position="168"/>
        <end position="194"/>
    </location>
</feature>
<keyword evidence="4 11" id="KW-1133">Transmembrane helix</keyword>
<dbReference type="Pfam" id="PF01529">
    <property type="entry name" value="DHHC"/>
    <property type="match status" value="1"/>
</dbReference>
<dbReference type="AlphaFoldDB" id="A0A0W0CJE4"/>
<evidence type="ECO:0000259" key="12">
    <source>
        <dbReference type="Pfam" id="PF01529"/>
    </source>
</evidence>
<dbReference type="GO" id="GO:0005783">
    <property type="term" value="C:endoplasmic reticulum"/>
    <property type="evidence" value="ECO:0007669"/>
    <property type="project" value="TreeGrafter"/>
</dbReference>
<dbReference type="PANTHER" id="PTHR22883">
    <property type="entry name" value="ZINC FINGER DHHC DOMAIN CONTAINING PROTEIN"/>
    <property type="match status" value="1"/>
</dbReference>
<evidence type="ECO:0000256" key="8">
    <source>
        <dbReference type="ARBA" id="ARBA00023315"/>
    </source>
</evidence>
<keyword evidence="3 11" id="KW-0812">Transmembrane</keyword>
<dbReference type="InterPro" id="IPR039859">
    <property type="entry name" value="PFA4/ZDH16/20/ERF2-like"/>
</dbReference>
<sequence length="327" mass="38043">MIYGTWAYCHKLCYERVYRDFGHKATAIGLICTCCVLDALIIAIWVLIVSCGPGHQPGVAPHLLVDSADLENTTVAPNCYQSDPHGYPVWCSNCQSLKVGRTKHSSHQGHCVPRFDHYCVWLGAVIGFKNYRLFVQFVFYFAVLLMIVWITISVYIRDIRQYHARLNANLIVLLIISGIGWLMTSGLFVSYIYYMSQNLTSIEVIDLKKRKRTPELSMQRFYCYYNSDDHYRYVVKLDNDFKGSVYKKHWLKNIKEYMGSNPMLWFIPLPQYWHESPLANGERDVNTIVSPYQEEVGPHTIAYIKKRIESGEYIHKFKEPGRDKTHL</sequence>
<evidence type="ECO:0000256" key="6">
    <source>
        <dbReference type="ARBA" id="ARBA00023139"/>
    </source>
</evidence>
<dbReference type="PROSITE" id="PS50216">
    <property type="entry name" value="DHHC"/>
    <property type="match status" value="1"/>
</dbReference>
<dbReference type="PANTHER" id="PTHR22883:SF23">
    <property type="entry name" value="PALMITOYLTRANSFERASE ZDHHC6"/>
    <property type="match status" value="1"/>
</dbReference>
<comment type="subcellular location">
    <subcellularLocation>
        <location evidence="1">Membrane</location>
        <topology evidence="1">Multi-pass membrane protein</topology>
    </subcellularLocation>
</comment>
<dbReference type="GO" id="GO:0006612">
    <property type="term" value="P:protein targeting to membrane"/>
    <property type="evidence" value="ECO:0007669"/>
    <property type="project" value="TreeGrafter"/>
</dbReference>
<comment type="caution">
    <text evidence="13">The sequence shown here is derived from an EMBL/GenBank/DDBJ whole genome shotgun (WGS) entry which is preliminary data.</text>
</comment>
<evidence type="ECO:0000256" key="9">
    <source>
        <dbReference type="ARBA" id="ARBA00038298"/>
    </source>
</evidence>
<gene>
    <name evidence="13" type="ORF">AO440_003521</name>
</gene>
<keyword evidence="6" id="KW-0564">Palmitate</keyword>
<keyword evidence="5 11" id="KW-0472">Membrane</keyword>
<dbReference type="EC" id="2.3.1.225" evidence="11"/>
<dbReference type="InterPro" id="IPR001594">
    <property type="entry name" value="Palmitoyltrfase_DHHC"/>
</dbReference>
<dbReference type="GO" id="GO:0016020">
    <property type="term" value="C:membrane"/>
    <property type="evidence" value="ECO:0007669"/>
    <property type="project" value="UniProtKB-SubCell"/>
</dbReference>
<dbReference type="Proteomes" id="UP000054886">
    <property type="component" value="Unassembled WGS sequence"/>
</dbReference>
<evidence type="ECO:0000313" key="14">
    <source>
        <dbReference type="Proteomes" id="UP000054886"/>
    </source>
</evidence>
<evidence type="ECO:0000256" key="11">
    <source>
        <dbReference type="RuleBase" id="RU079119"/>
    </source>
</evidence>
<dbReference type="GO" id="GO:0019706">
    <property type="term" value="F:protein-cysteine S-palmitoyltransferase activity"/>
    <property type="evidence" value="ECO:0007669"/>
    <property type="project" value="UniProtKB-EC"/>
</dbReference>
<reference evidence="13 14" key="1">
    <citation type="submission" date="2015-10" db="EMBL/GenBank/DDBJ databases">
        <title>Draft genomes sequences of Candida glabrata isolates 1A, 1B, 2A, 2B, 3A and 3B.</title>
        <authorList>
            <person name="Haavelsrud O.E."/>
            <person name="Gaustad P."/>
        </authorList>
    </citation>
    <scope>NUCLEOTIDE SEQUENCE [LARGE SCALE GENOMIC DNA]</scope>
    <source>
        <strain evidence="13">910700640</strain>
    </source>
</reference>
<evidence type="ECO:0000256" key="5">
    <source>
        <dbReference type="ARBA" id="ARBA00023136"/>
    </source>
</evidence>
<organism evidence="13 14">
    <name type="scientific">Candida glabrata</name>
    <name type="common">Yeast</name>
    <name type="synonym">Torulopsis glabrata</name>
    <dbReference type="NCBI Taxonomy" id="5478"/>
    <lineage>
        <taxon>Eukaryota</taxon>
        <taxon>Fungi</taxon>
        <taxon>Dikarya</taxon>
        <taxon>Ascomycota</taxon>
        <taxon>Saccharomycotina</taxon>
        <taxon>Saccharomycetes</taxon>
        <taxon>Saccharomycetales</taxon>
        <taxon>Saccharomycetaceae</taxon>
        <taxon>Nakaseomyces</taxon>
    </lineage>
</organism>
<evidence type="ECO:0000256" key="10">
    <source>
        <dbReference type="ARBA" id="ARBA00048048"/>
    </source>
</evidence>
<dbReference type="GO" id="GO:0005794">
    <property type="term" value="C:Golgi apparatus"/>
    <property type="evidence" value="ECO:0007669"/>
    <property type="project" value="TreeGrafter"/>
</dbReference>
<evidence type="ECO:0000256" key="2">
    <source>
        <dbReference type="ARBA" id="ARBA00022679"/>
    </source>
</evidence>
<feature type="transmembrane region" description="Helical" evidence="11">
    <location>
        <begin position="137"/>
        <end position="156"/>
    </location>
</feature>
<dbReference type="VEuPathDB" id="FungiDB:CAGL0K06347g"/>
<evidence type="ECO:0000256" key="7">
    <source>
        <dbReference type="ARBA" id="ARBA00023288"/>
    </source>
</evidence>
<protein>
    <recommendedName>
        <fullName evidence="11">Palmitoyltransferase</fullName>
        <ecNumber evidence="11">2.3.1.225</ecNumber>
    </recommendedName>
</protein>
<dbReference type="EMBL" id="LLZZ01000194">
    <property type="protein sequence ID" value="KTA95017.1"/>
    <property type="molecule type" value="Genomic_DNA"/>
</dbReference>
<evidence type="ECO:0000256" key="3">
    <source>
        <dbReference type="ARBA" id="ARBA00022692"/>
    </source>
</evidence>